<reference evidence="2 3" key="1">
    <citation type="submission" date="2020-08" db="EMBL/GenBank/DDBJ databases">
        <title>Genomic Encyclopedia of Type Strains, Phase III (KMG-III): the genomes of soil and plant-associated and newly described type strains.</title>
        <authorList>
            <person name="Whitman W."/>
        </authorList>
    </citation>
    <scope>NUCLEOTIDE SEQUENCE [LARGE SCALE GENOMIC DNA]</scope>
    <source>
        <strain evidence="2 3">CECT 4113</strain>
    </source>
</reference>
<accession>A0A7W5BM30</accession>
<keyword evidence="1" id="KW-1133">Transmembrane helix</keyword>
<dbReference type="AlphaFoldDB" id="A0A7W5BM30"/>
<name>A0A7W5BM30_9HYPH</name>
<dbReference type="Proteomes" id="UP000518315">
    <property type="component" value="Unassembled WGS sequence"/>
</dbReference>
<evidence type="ECO:0000313" key="3">
    <source>
        <dbReference type="Proteomes" id="UP000518315"/>
    </source>
</evidence>
<proteinExistence type="predicted"/>
<comment type="caution">
    <text evidence="2">The sequence shown here is derived from an EMBL/GenBank/DDBJ whole genome shotgun (WGS) entry which is preliminary data.</text>
</comment>
<protein>
    <submittedName>
        <fullName evidence="2">Uncharacterized protein</fullName>
    </submittedName>
</protein>
<gene>
    <name evidence="2" type="ORF">FHS26_003235</name>
</gene>
<sequence>MTTAFILLALALIITFAGPTLLFICVGYADYMLERRRHLLALKHAVRRRSDEH</sequence>
<evidence type="ECO:0000256" key="1">
    <source>
        <dbReference type="SAM" id="Phobius"/>
    </source>
</evidence>
<organism evidence="2 3">
    <name type="scientific">Rhizobium pisi</name>
    <dbReference type="NCBI Taxonomy" id="574561"/>
    <lineage>
        <taxon>Bacteria</taxon>
        <taxon>Pseudomonadati</taxon>
        <taxon>Pseudomonadota</taxon>
        <taxon>Alphaproteobacteria</taxon>
        <taxon>Hyphomicrobiales</taxon>
        <taxon>Rhizobiaceae</taxon>
        <taxon>Rhizobium/Agrobacterium group</taxon>
        <taxon>Rhizobium</taxon>
    </lineage>
</organism>
<feature type="transmembrane region" description="Helical" evidence="1">
    <location>
        <begin position="6"/>
        <end position="29"/>
    </location>
</feature>
<keyword evidence="1" id="KW-0812">Transmembrane</keyword>
<dbReference type="RefSeq" id="WP_165504828.1">
    <property type="nucleotide sequence ID" value="NZ_JACHXH010000010.1"/>
</dbReference>
<keyword evidence="1" id="KW-0472">Membrane</keyword>
<keyword evidence="3" id="KW-1185">Reference proteome</keyword>
<evidence type="ECO:0000313" key="2">
    <source>
        <dbReference type="EMBL" id="MBB3135490.1"/>
    </source>
</evidence>
<dbReference type="EMBL" id="JACHXH010000010">
    <property type="protein sequence ID" value="MBB3135490.1"/>
    <property type="molecule type" value="Genomic_DNA"/>
</dbReference>